<dbReference type="Proteomes" id="UP000831290">
    <property type="component" value="Chromosome"/>
</dbReference>
<feature type="transmembrane region" description="Helical" evidence="1">
    <location>
        <begin position="125"/>
        <end position="146"/>
    </location>
</feature>
<feature type="transmembrane region" description="Helical" evidence="1">
    <location>
        <begin position="40"/>
        <end position="59"/>
    </location>
</feature>
<dbReference type="AlphaFoldDB" id="A0A9E6ZPB3"/>
<feature type="transmembrane region" description="Helical" evidence="1">
    <location>
        <begin position="71"/>
        <end position="93"/>
    </location>
</feature>
<sequence length="213" mass="25172">MDELELLKKDWQRKEKDLPKLSFDDIYKMIWKKSSSVVKWIYYISIGELLIGILLNFFLTDKEYWQKTKDAHLAEITIITTIISFVITFYFIYKFYKNYKAISVTDDAKTLMENILKTRKTVKNYIKVVLIFTAVTSMTVIIFSVFNDPAVIDAINEKTNGHPSRIFWAGIVLLTILATGVILLIFWLFYQLLYGILLRKLNYNYQELKKMEL</sequence>
<protein>
    <submittedName>
        <fullName evidence="2">Uncharacterized protein</fullName>
    </submittedName>
</protein>
<organism evidence="2 3">
    <name type="scientific">Abyssalbus ytuae</name>
    <dbReference type="NCBI Taxonomy" id="2926907"/>
    <lineage>
        <taxon>Bacteria</taxon>
        <taxon>Pseudomonadati</taxon>
        <taxon>Bacteroidota</taxon>
        <taxon>Flavobacteriia</taxon>
        <taxon>Flavobacteriales</taxon>
        <taxon>Flavobacteriaceae</taxon>
        <taxon>Abyssalbus</taxon>
    </lineage>
</organism>
<keyword evidence="3" id="KW-1185">Reference proteome</keyword>
<proteinExistence type="predicted"/>
<name>A0A9E6ZPB3_9FLAO</name>
<evidence type="ECO:0000256" key="1">
    <source>
        <dbReference type="SAM" id="Phobius"/>
    </source>
</evidence>
<dbReference type="RefSeq" id="WP_255843947.1">
    <property type="nucleotide sequence ID" value="NZ_CP094358.1"/>
</dbReference>
<evidence type="ECO:0000313" key="2">
    <source>
        <dbReference type="EMBL" id="UOB18035.1"/>
    </source>
</evidence>
<dbReference type="KEGG" id="fbm:MQE35_01745"/>
<dbReference type="EMBL" id="CP094358">
    <property type="protein sequence ID" value="UOB18035.1"/>
    <property type="molecule type" value="Genomic_DNA"/>
</dbReference>
<feature type="transmembrane region" description="Helical" evidence="1">
    <location>
        <begin position="166"/>
        <end position="190"/>
    </location>
</feature>
<keyword evidence="1" id="KW-0812">Transmembrane</keyword>
<keyword evidence="1" id="KW-1133">Transmembrane helix</keyword>
<gene>
    <name evidence="2" type="ORF">MQE35_01745</name>
</gene>
<evidence type="ECO:0000313" key="3">
    <source>
        <dbReference type="Proteomes" id="UP000831290"/>
    </source>
</evidence>
<accession>A0A9E6ZPB3</accession>
<reference evidence="2" key="1">
    <citation type="submission" date="2022-03" db="EMBL/GenBank/DDBJ databases">
        <title>Description of Abyssus ytuae gen. nov., sp. nov., a novel member of the family Flavobacteriaceae isolated from the sediment of Mariana Trench.</title>
        <authorList>
            <person name="Zhang J."/>
            <person name="Xu X."/>
        </authorList>
    </citation>
    <scope>NUCLEOTIDE SEQUENCE</scope>
    <source>
        <strain evidence="2">MT3330</strain>
    </source>
</reference>
<keyword evidence="1" id="KW-0472">Membrane</keyword>